<reference evidence="4" key="2">
    <citation type="submission" date="2025-09" db="UniProtKB">
        <authorList>
            <consortium name="Ensembl"/>
        </authorList>
    </citation>
    <scope>IDENTIFICATION</scope>
</reference>
<keyword evidence="5" id="KW-1185">Reference proteome</keyword>
<reference evidence="4" key="1">
    <citation type="submission" date="2025-08" db="UniProtKB">
        <authorList>
            <consortium name="Ensembl"/>
        </authorList>
    </citation>
    <scope>IDENTIFICATION</scope>
</reference>
<dbReference type="InterPro" id="IPR024417">
    <property type="entry name" value="Neuronal_3.1"/>
</dbReference>
<organism evidence="4 5">
    <name type="scientific">Accipiter nisus</name>
    <name type="common">Eurasian sparrowhawk</name>
    <dbReference type="NCBI Taxonomy" id="211598"/>
    <lineage>
        <taxon>Eukaryota</taxon>
        <taxon>Metazoa</taxon>
        <taxon>Chordata</taxon>
        <taxon>Craniata</taxon>
        <taxon>Vertebrata</taxon>
        <taxon>Euteleostomi</taxon>
        <taxon>Archelosauria</taxon>
        <taxon>Archosauria</taxon>
        <taxon>Dinosauria</taxon>
        <taxon>Saurischia</taxon>
        <taxon>Theropoda</taxon>
        <taxon>Coelurosauria</taxon>
        <taxon>Aves</taxon>
        <taxon>Neognathae</taxon>
        <taxon>Neoaves</taxon>
        <taxon>Telluraves</taxon>
        <taxon>Accipitrimorphae</taxon>
        <taxon>Accipitriformes</taxon>
        <taxon>Accipitridae</taxon>
        <taxon>Accipitrinae</taxon>
        <taxon>Accipiter</taxon>
    </lineage>
</organism>
<dbReference type="GO" id="GO:0017015">
    <property type="term" value="P:regulation of transforming growth factor beta receptor signaling pathway"/>
    <property type="evidence" value="ECO:0007669"/>
    <property type="project" value="TreeGrafter"/>
</dbReference>
<dbReference type="GO" id="GO:0045664">
    <property type="term" value="P:regulation of neuron differentiation"/>
    <property type="evidence" value="ECO:0007669"/>
    <property type="project" value="TreeGrafter"/>
</dbReference>
<dbReference type="Pfam" id="PF11092">
    <property type="entry name" value="Alveol-reg_P311"/>
    <property type="match status" value="1"/>
</dbReference>
<evidence type="ECO:0000256" key="3">
    <source>
        <dbReference type="ARBA" id="ARBA00033348"/>
    </source>
</evidence>
<dbReference type="AlphaFoldDB" id="A0A8B9MIR5"/>
<name>A0A8B9MIR5_9AVES</name>
<proteinExistence type="predicted"/>
<accession>A0A8B9MIR5</accession>
<evidence type="ECO:0000256" key="1">
    <source>
        <dbReference type="ARBA" id="ARBA00022173"/>
    </source>
</evidence>
<evidence type="ECO:0000313" key="4">
    <source>
        <dbReference type="Ensembl" id="ENSANIP00000008230.1"/>
    </source>
</evidence>
<protein>
    <recommendedName>
        <fullName evidence="1">Neuronal regeneration-related protein</fullName>
    </recommendedName>
    <alternativeName>
        <fullName evidence="2">Neuronal protein 3.1</fullName>
    </alternativeName>
    <alternativeName>
        <fullName evidence="3">Protein p311</fullName>
    </alternativeName>
</protein>
<sequence>CTAGGELQKWLSLHRFFPSNTVFSSLQGSLPISKEVNRKKKSEAEGACLVPVDGYGYHFTQINHICSF</sequence>
<dbReference type="Proteomes" id="UP000694541">
    <property type="component" value="Unplaced"/>
</dbReference>
<dbReference type="PANTHER" id="PTHR17102:SF4">
    <property type="entry name" value="NEURONAL REGENERATION-RELATED PROTEIN"/>
    <property type="match status" value="1"/>
</dbReference>
<evidence type="ECO:0000256" key="2">
    <source>
        <dbReference type="ARBA" id="ARBA00031310"/>
    </source>
</evidence>
<dbReference type="GO" id="GO:0031103">
    <property type="term" value="P:axon regeneration"/>
    <property type="evidence" value="ECO:0007669"/>
    <property type="project" value="TreeGrafter"/>
</dbReference>
<dbReference type="Ensembl" id="ENSANIT00000008516.1">
    <property type="protein sequence ID" value="ENSANIP00000008230.1"/>
    <property type="gene ID" value="ENSANIG00000005576.1"/>
</dbReference>
<dbReference type="PANTHER" id="PTHR17102">
    <property type="entry name" value="NEURONAL REGENERATION-RELATED PROTEIN"/>
    <property type="match status" value="1"/>
</dbReference>
<evidence type="ECO:0000313" key="5">
    <source>
        <dbReference type="Proteomes" id="UP000694541"/>
    </source>
</evidence>